<evidence type="ECO:0000313" key="2">
    <source>
        <dbReference type="EMBL" id="QHU26422.1"/>
    </source>
</evidence>
<proteinExistence type="predicted"/>
<evidence type="ECO:0000256" key="1">
    <source>
        <dbReference type="SAM" id="Phobius"/>
    </source>
</evidence>
<accession>A0A6C0LAU8</accession>
<feature type="transmembrane region" description="Helical" evidence="1">
    <location>
        <begin position="7"/>
        <end position="26"/>
    </location>
</feature>
<dbReference type="AlphaFoldDB" id="A0A6C0LAU8"/>
<keyword evidence="1" id="KW-0472">Membrane</keyword>
<organism evidence="2">
    <name type="scientific">viral metagenome</name>
    <dbReference type="NCBI Taxonomy" id="1070528"/>
    <lineage>
        <taxon>unclassified sequences</taxon>
        <taxon>metagenomes</taxon>
        <taxon>organismal metagenomes</taxon>
    </lineage>
</organism>
<feature type="transmembrane region" description="Helical" evidence="1">
    <location>
        <begin position="38"/>
        <end position="64"/>
    </location>
</feature>
<keyword evidence="1" id="KW-1133">Transmembrane helix</keyword>
<name>A0A6C0LAU8_9ZZZZ</name>
<dbReference type="EMBL" id="MN740440">
    <property type="protein sequence ID" value="QHU26422.1"/>
    <property type="molecule type" value="Genomic_DNA"/>
</dbReference>
<keyword evidence="1" id="KW-0812">Transmembrane</keyword>
<reference evidence="2" key="1">
    <citation type="journal article" date="2020" name="Nature">
        <title>Giant virus diversity and host interactions through global metagenomics.</title>
        <authorList>
            <person name="Schulz F."/>
            <person name="Roux S."/>
            <person name="Paez-Espino D."/>
            <person name="Jungbluth S."/>
            <person name="Walsh D.A."/>
            <person name="Denef V.J."/>
            <person name="McMahon K.D."/>
            <person name="Konstantinidis K.T."/>
            <person name="Eloe-Fadrosh E.A."/>
            <person name="Kyrpides N.C."/>
            <person name="Woyke T."/>
        </authorList>
    </citation>
    <scope>NUCLEOTIDE SEQUENCE</scope>
    <source>
        <strain evidence="2">GVMAG-M-3300027759-16</strain>
    </source>
</reference>
<protein>
    <submittedName>
        <fullName evidence="2">Uncharacterized protein</fullName>
    </submittedName>
</protein>
<sequence>MRIDTSVASIVLILGVPLLGHIGLSFELASNTLVRLALLLYVLYSTSISPLAGLLAVLAAVTVIGERNFRALIGFPSANATIPYKKDVVFENLAGTQYPALRTTSNDEQIYTDNNPRLAAAPTGAHSAKFFMDHKLSV</sequence>